<dbReference type="InterPro" id="IPR006615">
    <property type="entry name" value="Pept_C19_DUSP"/>
</dbReference>
<dbReference type="Pfam" id="PF06337">
    <property type="entry name" value="DUSP"/>
    <property type="match status" value="1"/>
</dbReference>
<dbReference type="Gene3D" id="3.30.2230.10">
    <property type="entry name" value="DUSP-like"/>
    <property type="match status" value="1"/>
</dbReference>
<keyword evidence="6" id="KW-0378">Hydrolase</keyword>
<dbReference type="Pfam" id="PF00443">
    <property type="entry name" value="UCH"/>
    <property type="match status" value="1"/>
</dbReference>
<comment type="similarity">
    <text evidence="2">Belongs to the peptidase C19 family.</text>
</comment>
<dbReference type="SUPFAM" id="SSF54001">
    <property type="entry name" value="Cysteine proteinases"/>
    <property type="match status" value="1"/>
</dbReference>
<gene>
    <name evidence="11" type="ORF">LANO_0G03378G</name>
</gene>
<evidence type="ECO:0000256" key="6">
    <source>
        <dbReference type="ARBA" id="ARBA00022801"/>
    </source>
</evidence>
<organism evidence="11 12">
    <name type="scientific">Lachancea nothofagi CBS 11611</name>
    <dbReference type="NCBI Taxonomy" id="1266666"/>
    <lineage>
        <taxon>Eukaryota</taxon>
        <taxon>Fungi</taxon>
        <taxon>Dikarya</taxon>
        <taxon>Ascomycota</taxon>
        <taxon>Saccharomycotina</taxon>
        <taxon>Saccharomycetes</taxon>
        <taxon>Saccharomycetales</taxon>
        <taxon>Saccharomycetaceae</taxon>
        <taxon>Lachancea</taxon>
    </lineage>
</organism>
<accession>A0A1G4KFP9</accession>
<reference evidence="12" key="1">
    <citation type="submission" date="2016-03" db="EMBL/GenBank/DDBJ databases">
        <authorList>
            <person name="Devillers Hugo."/>
        </authorList>
    </citation>
    <scope>NUCLEOTIDE SEQUENCE [LARGE SCALE GENOMIC DNA]</scope>
</reference>
<dbReference type="AlphaFoldDB" id="A0A1G4KFP9"/>
<keyword evidence="12" id="KW-1185">Reference proteome</keyword>
<dbReference type="CDD" id="cd02674">
    <property type="entry name" value="Peptidase_C19R"/>
    <property type="match status" value="1"/>
</dbReference>
<evidence type="ECO:0000259" key="9">
    <source>
        <dbReference type="PROSITE" id="PS50235"/>
    </source>
</evidence>
<dbReference type="InterPro" id="IPR035927">
    <property type="entry name" value="DUSP-like_sf"/>
</dbReference>
<evidence type="ECO:0000256" key="2">
    <source>
        <dbReference type="ARBA" id="ARBA00009085"/>
    </source>
</evidence>
<dbReference type="PROSITE" id="PS50235">
    <property type="entry name" value="USP_3"/>
    <property type="match status" value="1"/>
</dbReference>
<evidence type="ECO:0000313" key="12">
    <source>
        <dbReference type="Proteomes" id="UP000189911"/>
    </source>
</evidence>
<dbReference type="InterPro" id="IPR001394">
    <property type="entry name" value="Peptidase_C19_UCH"/>
</dbReference>
<evidence type="ECO:0000256" key="7">
    <source>
        <dbReference type="ARBA" id="ARBA00022807"/>
    </source>
</evidence>
<dbReference type="GO" id="GO:0006508">
    <property type="term" value="P:proteolysis"/>
    <property type="evidence" value="ECO:0007669"/>
    <property type="project" value="UniProtKB-KW"/>
</dbReference>
<dbReference type="GO" id="GO:0004843">
    <property type="term" value="F:cysteine-type deubiquitinase activity"/>
    <property type="evidence" value="ECO:0007669"/>
    <property type="project" value="UniProtKB-EC"/>
</dbReference>
<name>A0A1G4KFP9_9SACH</name>
<dbReference type="InterPro" id="IPR050185">
    <property type="entry name" value="Ub_carboxyl-term_hydrolase"/>
</dbReference>
<dbReference type="PROSITE" id="PS00973">
    <property type="entry name" value="USP_2"/>
    <property type="match status" value="1"/>
</dbReference>
<dbReference type="InterPro" id="IPR038765">
    <property type="entry name" value="Papain-like_cys_pep_sf"/>
</dbReference>
<dbReference type="EC" id="3.4.19.12" evidence="3"/>
<feature type="domain" description="USP" evidence="9">
    <location>
        <begin position="301"/>
        <end position="1024"/>
    </location>
</feature>
<evidence type="ECO:0000256" key="3">
    <source>
        <dbReference type="ARBA" id="ARBA00012759"/>
    </source>
</evidence>
<feature type="region of interest" description="Disordered" evidence="8">
    <location>
        <begin position="1"/>
        <end position="38"/>
    </location>
</feature>
<dbReference type="PROSITE" id="PS51283">
    <property type="entry name" value="DUSP"/>
    <property type="match status" value="1"/>
</dbReference>
<comment type="catalytic activity">
    <reaction evidence="1">
        <text>Thiol-dependent hydrolysis of ester, thioester, amide, peptide and isopeptide bonds formed by the C-terminal Gly of ubiquitin (a 76-residue protein attached to proteins as an intracellular targeting signal).</text>
        <dbReference type="EC" id="3.4.19.12"/>
    </reaction>
</comment>
<dbReference type="SUPFAM" id="SSF143791">
    <property type="entry name" value="DUSP-like"/>
    <property type="match status" value="1"/>
</dbReference>
<keyword evidence="5" id="KW-0833">Ubl conjugation pathway</keyword>
<feature type="region of interest" description="Disordered" evidence="8">
    <location>
        <begin position="793"/>
        <end position="817"/>
    </location>
</feature>
<dbReference type="PANTHER" id="PTHR21646">
    <property type="entry name" value="UBIQUITIN CARBOXYL-TERMINAL HYDROLASE"/>
    <property type="match status" value="1"/>
</dbReference>
<dbReference type="GO" id="GO:0016579">
    <property type="term" value="P:protein deubiquitination"/>
    <property type="evidence" value="ECO:0007669"/>
    <property type="project" value="InterPro"/>
</dbReference>
<feature type="domain" description="DUSP" evidence="10">
    <location>
        <begin position="39"/>
        <end position="141"/>
    </location>
</feature>
<keyword evidence="4" id="KW-0645">Protease</keyword>
<sequence>MADSEPDIESKHSGTPASNYDTNELSSSDSDRAPTDGDLSLAKQRDILSRIYAESQSQCQEGDTVFVIPSAWFDLLWNPDLSDKAELGPIDTSSICRDFENFVLVPYNKVPYLSVPQTVYEKLIEWYGLAPGSEAVKTVLIKDENDQLITEYDRYYVRIHLLQDASDDQARYPSTNSKPLFFTISRLGTIEMAMQRCLELISDYGSGPDLRVHKFRIWNVKNSSESEQNSVLSQKYILDPLDFAEIPIKNRLIPKMFKRLVRDLNSSVLDLVVEYKNNNEGTHWPSSFYYYNKLRSPKGTVGLSNLGNTCYMNSALQCLVHIPELRDYFLYGSFQNDINTSNPLGYGGQIAENFAALIKSLFNDRASNINSFSPRNFKTSLGHHNSMFAGYLQQDSQEFLAFLLDGLHEDLNRIVNKPFVEKPELAAEDDVRDQQLIKQLADDTWNKHKLRNDSVINDLFVGMYKSTLTCPVCDKVSVTFDPFSDLTLPLPVESIWTSKVRIFPQNSPPCILEVELTKRATYEDLKLYVANAANMKPDDLIGAEIFNHAFYNNYESPNSDSKYLPVNDLVSESDVIVFYEVPRYDGHIIIPVLNVKVEEGFRSPRTFGYPFFISLDENELDCYGAIKRQLEKHYANLSGNFDSFPLVGRSGDATLDSLSLLKQKYPNVDLSLFSKDVENCTPDFPLDHLFSLQILDGNNANDSSANRKDAGNDIWTPDPRFNWESVTDVTTLMNNVTRDIYDYQNLITNQKDEIEEYAMLTGTQNIQDKEHSEREGTTSDMDVDVENETGLEAPVRPTNLPVPNESENRNTSEPTTYPRQKLIGRNQALICKWSDEVASSVFSDEPEFSWEKPAELKNLEHDKMKSRRNHESKKQIMIEDCLDLFSKPEVLGATDSWYCPKCKEHRQATKQIQLWKIPEILTIHLKRFENRESFSDKITEVVHFPISGLDMSSHSASQEHQLMNTYDLVAVDNHYGGLGGGHYTAYAKNFEDSKWYYFDDSRVSETEPERSVSEAAYLLFYRRRVEGSDVGPSNLQELLASSRHQHQLKIEEFNTNQEKLYNDNQSDSEEEYQVQDNPKNEKVDISVDSLYNVASLEVGNSPLDSSPEENDGRRKLRLLHKNYISALPSSYNFNFSATSSDSSDGSENTTRKVNYAGQGPPSPVL</sequence>
<feature type="compositionally biased region" description="Low complexity" evidence="8">
    <location>
        <begin position="1136"/>
        <end position="1146"/>
    </location>
</feature>
<dbReference type="InterPro" id="IPR028889">
    <property type="entry name" value="USP"/>
</dbReference>
<dbReference type="InterPro" id="IPR018200">
    <property type="entry name" value="USP_CS"/>
</dbReference>
<dbReference type="EMBL" id="LT598453">
    <property type="protein sequence ID" value="SCV03312.1"/>
    <property type="molecule type" value="Genomic_DNA"/>
</dbReference>
<dbReference type="PROSITE" id="PS00972">
    <property type="entry name" value="USP_1"/>
    <property type="match status" value="1"/>
</dbReference>
<proteinExistence type="inferred from homology"/>
<evidence type="ECO:0000256" key="4">
    <source>
        <dbReference type="ARBA" id="ARBA00022670"/>
    </source>
</evidence>
<keyword evidence="7" id="KW-0788">Thiol protease</keyword>
<feature type="compositionally biased region" description="Polar residues" evidence="8">
    <location>
        <begin position="13"/>
        <end position="28"/>
    </location>
</feature>
<dbReference type="Proteomes" id="UP000189911">
    <property type="component" value="Chromosome G"/>
</dbReference>
<evidence type="ECO:0000256" key="5">
    <source>
        <dbReference type="ARBA" id="ARBA00022786"/>
    </source>
</evidence>
<evidence type="ECO:0000256" key="8">
    <source>
        <dbReference type="SAM" id="MobiDB-lite"/>
    </source>
</evidence>
<protein>
    <recommendedName>
        <fullName evidence="3">ubiquitinyl hydrolase 1</fullName>
        <ecNumber evidence="3">3.4.19.12</ecNumber>
    </recommendedName>
</protein>
<dbReference type="SMART" id="SM00695">
    <property type="entry name" value="DUSP"/>
    <property type="match status" value="1"/>
</dbReference>
<evidence type="ECO:0000256" key="1">
    <source>
        <dbReference type="ARBA" id="ARBA00000707"/>
    </source>
</evidence>
<feature type="region of interest" description="Disordered" evidence="8">
    <location>
        <begin position="1134"/>
        <end position="1165"/>
    </location>
</feature>
<dbReference type="PANTHER" id="PTHR21646:SF24">
    <property type="entry name" value="UBIQUITIN CARBOXYL-TERMINAL HYDROLASE"/>
    <property type="match status" value="1"/>
</dbReference>
<dbReference type="OrthoDB" id="292964at2759"/>
<evidence type="ECO:0000259" key="10">
    <source>
        <dbReference type="PROSITE" id="PS51283"/>
    </source>
</evidence>
<dbReference type="Gene3D" id="3.90.70.10">
    <property type="entry name" value="Cysteine proteinases"/>
    <property type="match status" value="2"/>
</dbReference>
<evidence type="ECO:0000313" key="11">
    <source>
        <dbReference type="EMBL" id="SCV03312.1"/>
    </source>
</evidence>